<dbReference type="Gene3D" id="3.30.450.20">
    <property type="entry name" value="PAS domain"/>
    <property type="match status" value="1"/>
</dbReference>
<dbReference type="InterPro" id="IPR029016">
    <property type="entry name" value="GAF-like_dom_sf"/>
</dbReference>
<evidence type="ECO:0000313" key="4">
    <source>
        <dbReference type="EMBL" id="SIR16648.1"/>
    </source>
</evidence>
<dbReference type="Gene3D" id="3.30.450.40">
    <property type="match status" value="1"/>
</dbReference>
<dbReference type="InterPro" id="IPR031803">
    <property type="entry name" value="BAT_GAF/HTH-assoc"/>
</dbReference>
<dbReference type="PANTHER" id="PTHR34236:SF1">
    <property type="entry name" value="DIMETHYL SULFOXIDE REDUCTASE TRANSCRIPTIONAL ACTIVATOR"/>
    <property type="match status" value="1"/>
</dbReference>
<dbReference type="Pfam" id="PF15915">
    <property type="entry name" value="BAT"/>
    <property type="match status" value="1"/>
</dbReference>
<keyword evidence="2" id="KW-0804">Transcription</keyword>
<dbReference type="PROSITE" id="PS50112">
    <property type="entry name" value="PAS"/>
    <property type="match status" value="1"/>
</dbReference>
<dbReference type="Pfam" id="PF13185">
    <property type="entry name" value="GAF_2"/>
    <property type="match status" value="1"/>
</dbReference>
<dbReference type="SUPFAM" id="SSF55785">
    <property type="entry name" value="PYP-like sensor domain (PAS domain)"/>
    <property type="match status" value="1"/>
</dbReference>
<dbReference type="CDD" id="cd00130">
    <property type="entry name" value="PAS"/>
    <property type="match status" value="1"/>
</dbReference>
<keyword evidence="5" id="KW-1185">Reference proteome</keyword>
<dbReference type="GO" id="GO:0006355">
    <property type="term" value="P:regulation of DNA-templated transcription"/>
    <property type="evidence" value="ECO:0007669"/>
    <property type="project" value="InterPro"/>
</dbReference>
<reference evidence="5" key="1">
    <citation type="submission" date="2017-01" db="EMBL/GenBank/DDBJ databases">
        <authorList>
            <person name="Varghese N."/>
            <person name="Submissions S."/>
        </authorList>
    </citation>
    <scope>NUCLEOTIDE SEQUENCE [LARGE SCALE GENOMIC DNA]</scope>
    <source>
        <strain evidence="5">CGMCC 1.7737</strain>
    </source>
</reference>
<gene>
    <name evidence="4" type="ORF">SAMN05421858_1668</name>
</gene>
<evidence type="ECO:0000313" key="5">
    <source>
        <dbReference type="Proteomes" id="UP000186914"/>
    </source>
</evidence>
<dbReference type="AlphaFoldDB" id="A0A1N6YPS9"/>
<dbReference type="Pfam" id="PF00989">
    <property type="entry name" value="PAS"/>
    <property type="match status" value="1"/>
</dbReference>
<dbReference type="Proteomes" id="UP000186914">
    <property type="component" value="Unassembled WGS sequence"/>
</dbReference>
<dbReference type="SMART" id="SM00091">
    <property type="entry name" value="PAS"/>
    <property type="match status" value="1"/>
</dbReference>
<evidence type="ECO:0000259" key="3">
    <source>
        <dbReference type="PROSITE" id="PS50112"/>
    </source>
</evidence>
<evidence type="ECO:0000256" key="2">
    <source>
        <dbReference type="ARBA" id="ARBA00023163"/>
    </source>
</evidence>
<dbReference type="InterPro" id="IPR003018">
    <property type="entry name" value="GAF"/>
</dbReference>
<dbReference type="Pfam" id="PF04967">
    <property type="entry name" value="HTH_10"/>
    <property type="match status" value="1"/>
</dbReference>
<organism evidence="4 5">
    <name type="scientific">Haladaptatus litoreus</name>
    <dbReference type="NCBI Taxonomy" id="553468"/>
    <lineage>
        <taxon>Archaea</taxon>
        <taxon>Methanobacteriati</taxon>
        <taxon>Methanobacteriota</taxon>
        <taxon>Stenosarchaea group</taxon>
        <taxon>Halobacteria</taxon>
        <taxon>Halobacteriales</taxon>
        <taxon>Haladaptataceae</taxon>
        <taxon>Haladaptatus</taxon>
    </lineage>
</organism>
<proteinExistence type="predicted"/>
<dbReference type="PANTHER" id="PTHR34236">
    <property type="entry name" value="DIMETHYL SULFOXIDE REDUCTASE TRANSCRIPTIONAL ACTIVATOR"/>
    <property type="match status" value="1"/>
</dbReference>
<dbReference type="OrthoDB" id="165911at2157"/>
<dbReference type="InterPro" id="IPR007050">
    <property type="entry name" value="HTH_bacterioopsin"/>
</dbReference>
<protein>
    <submittedName>
        <fullName evidence="4">PAS domain S-box-containing protein</fullName>
    </submittedName>
</protein>
<dbReference type="EMBL" id="FTNO01000001">
    <property type="protein sequence ID" value="SIR16648.1"/>
    <property type="molecule type" value="Genomic_DNA"/>
</dbReference>
<accession>A0A1N6YPS9</accession>
<dbReference type="SMART" id="SM00065">
    <property type="entry name" value="GAF"/>
    <property type="match status" value="1"/>
</dbReference>
<name>A0A1N6YPS9_9EURY</name>
<dbReference type="RefSeq" id="WP_076429570.1">
    <property type="nucleotide sequence ID" value="NZ_FTNO01000001.1"/>
</dbReference>
<dbReference type="InterPro" id="IPR013767">
    <property type="entry name" value="PAS_fold"/>
</dbReference>
<feature type="domain" description="PAS" evidence="3">
    <location>
        <begin position="15"/>
        <end position="78"/>
    </location>
</feature>
<sequence>MSREVGNRLLSDDAVVSTVGDGVYQLDADGDFLSANDAMVEMSGYDRDELLGSPFSLLIDDEDTARLDAEIEALLSKGDDEIRTVVVSIHIADRESIPCELRFSVVRSEDGSVAETTGIVGVARDVSKNAELKAQHAELERLRRINAVIRSIDRAVVRAETADEIEQSVCDQLADAEPYLFALIVRFDPQFEELTPQTWAGEHEEYVEYLRETNVDVSEGPGAKAVKTGNIQAIQDIEGGEYDWSEPASKCGFESLAAVPLAHEETVYGVLAVYSDRPYAFDEPECELLSELAELVGYALFAVKTQQALVGERVIELEFRLADEEYVITALSAKEKCTVQLEDAVLHPDDSLLLYVSVQDCDPKRVVEFCREFDDVSHLRVLSTREDECSLEIRYGEPMVLRSLSHHGGVVKSAVAKEGVARVKIDLPETGDVRQIVDLLGEVFDTTELVSRRTVERPVETRAEFRDTLDEGLTDRQRTVLVAAYRSGYFDWPRESTGEELAESLDIAPPTLHKHLRLAEKKLLSTIFDADNRG</sequence>
<keyword evidence="1" id="KW-0805">Transcription regulation</keyword>
<dbReference type="NCBIfam" id="TIGR00229">
    <property type="entry name" value="sensory_box"/>
    <property type="match status" value="1"/>
</dbReference>
<dbReference type="SUPFAM" id="SSF55781">
    <property type="entry name" value="GAF domain-like"/>
    <property type="match status" value="1"/>
</dbReference>
<dbReference type="InterPro" id="IPR035965">
    <property type="entry name" value="PAS-like_dom_sf"/>
</dbReference>
<dbReference type="InterPro" id="IPR000014">
    <property type="entry name" value="PAS"/>
</dbReference>
<evidence type="ECO:0000256" key="1">
    <source>
        <dbReference type="ARBA" id="ARBA00023015"/>
    </source>
</evidence>